<dbReference type="Proteomes" id="UP000835052">
    <property type="component" value="Unassembled WGS sequence"/>
</dbReference>
<dbReference type="AlphaFoldDB" id="A0A8S1HV27"/>
<keyword evidence="2" id="KW-1133">Transmembrane helix</keyword>
<protein>
    <submittedName>
        <fullName evidence="3">Uncharacterized protein</fullName>
    </submittedName>
</protein>
<dbReference type="EMBL" id="CAJGYM010000124">
    <property type="protein sequence ID" value="CAD6198371.1"/>
    <property type="molecule type" value="Genomic_DNA"/>
</dbReference>
<feature type="transmembrane region" description="Helical" evidence="2">
    <location>
        <begin position="62"/>
        <end position="87"/>
    </location>
</feature>
<feature type="region of interest" description="Disordered" evidence="1">
    <location>
        <begin position="1"/>
        <end position="54"/>
    </location>
</feature>
<sequence length="89" mass="9726">MADSSTTDAPQESKKEEPKDPESAETSQASKIGGKKKGKKNKNKKKKRTAHFKKRGHPAWKIVSIVSGLLAFAFLIASMVLAVLMVMKV</sequence>
<feature type="compositionally biased region" description="Basic and acidic residues" evidence="1">
    <location>
        <begin position="11"/>
        <end position="22"/>
    </location>
</feature>
<evidence type="ECO:0000313" key="4">
    <source>
        <dbReference type="Proteomes" id="UP000835052"/>
    </source>
</evidence>
<evidence type="ECO:0000313" key="3">
    <source>
        <dbReference type="EMBL" id="CAD6198371.1"/>
    </source>
</evidence>
<evidence type="ECO:0000256" key="2">
    <source>
        <dbReference type="SAM" id="Phobius"/>
    </source>
</evidence>
<evidence type="ECO:0000256" key="1">
    <source>
        <dbReference type="SAM" id="MobiDB-lite"/>
    </source>
</evidence>
<reference evidence="3" key="1">
    <citation type="submission" date="2020-10" db="EMBL/GenBank/DDBJ databases">
        <authorList>
            <person name="Kikuchi T."/>
        </authorList>
    </citation>
    <scope>NUCLEOTIDE SEQUENCE</scope>
    <source>
        <strain evidence="3">NKZ352</strain>
    </source>
</reference>
<accession>A0A8S1HV27</accession>
<proteinExistence type="predicted"/>
<keyword evidence="4" id="KW-1185">Reference proteome</keyword>
<organism evidence="3 4">
    <name type="scientific">Caenorhabditis auriculariae</name>
    <dbReference type="NCBI Taxonomy" id="2777116"/>
    <lineage>
        <taxon>Eukaryota</taxon>
        <taxon>Metazoa</taxon>
        <taxon>Ecdysozoa</taxon>
        <taxon>Nematoda</taxon>
        <taxon>Chromadorea</taxon>
        <taxon>Rhabditida</taxon>
        <taxon>Rhabditina</taxon>
        <taxon>Rhabditomorpha</taxon>
        <taxon>Rhabditoidea</taxon>
        <taxon>Rhabditidae</taxon>
        <taxon>Peloderinae</taxon>
        <taxon>Caenorhabditis</taxon>
    </lineage>
</organism>
<name>A0A8S1HV27_9PELO</name>
<feature type="compositionally biased region" description="Basic residues" evidence="1">
    <location>
        <begin position="33"/>
        <end position="54"/>
    </location>
</feature>
<comment type="caution">
    <text evidence="3">The sequence shown here is derived from an EMBL/GenBank/DDBJ whole genome shotgun (WGS) entry which is preliminary data.</text>
</comment>
<keyword evidence="2" id="KW-0472">Membrane</keyword>
<gene>
    <name evidence="3" type="ORF">CAUJ_LOCUS14277</name>
</gene>
<keyword evidence="2" id="KW-0812">Transmembrane</keyword>